<organism evidence="2 3">
    <name type="scientific">Emcibacter nanhaiensis</name>
    <dbReference type="NCBI Taxonomy" id="1505037"/>
    <lineage>
        <taxon>Bacteria</taxon>
        <taxon>Pseudomonadati</taxon>
        <taxon>Pseudomonadota</taxon>
        <taxon>Alphaproteobacteria</taxon>
        <taxon>Emcibacterales</taxon>
        <taxon>Emcibacteraceae</taxon>
        <taxon>Emcibacter</taxon>
    </lineage>
</organism>
<dbReference type="OrthoDB" id="9800698at2"/>
<dbReference type="SUPFAM" id="SSF52540">
    <property type="entry name" value="P-loop containing nucleoside triphosphate hydrolases"/>
    <property type="match status" value="1"/>
</dbReference>
<keyword evidence="3" id="KW-1185">Reference proteome</keyword>
<dbReference type="Gene3D" id="3.40.50.300">
    <property type="entry name" value="P-loop containing nucleotide triphosphate hydrolases"/>
    <property type="match status" value="1"/>
</dbReference>
<reference evidence="3" key="1">
    <citation type="submission" date="2019-06" db="EMBL/GenBank/DDBJ databases">
        <title>The complete genome of Emcibacter congregatus ZYLT.</title>
        <authorList>
            <person name="Zhao Z."/>
        </authorList>
    </citation>
    <scope>NUCLEOTIDE SEQUENCE [LARGE SCALE GENOMIC DNA]</scope>
    <source>
        <strain evidence="3">MCCC 1A06723</strain>
    </source>
</reference>
<protein>
    <submittedName>
        <fullName evidence="2">Uncharacterized protein</fullName>
    </submittedName>
</protein>
<evidence type="ECO:0000313" key="2">
    <source>
        <dbReference type="EMBL" id="TPD57408.1"/>
    </source>
</evidence>
<dbReference type="InterPro" id="IPR026634">
    <property type="entry name" value="TPST-like"/>
</dbReference>
<comment type="caution">
    <text evidence="2">The sequence shown here is derived from an EMBL/GenBank/DDBJ whole genome shotgun (WGS) entry which is preliminary data.</text>
</comment>
<name>A0A501PB42_9PROT</name>
<keyword evidence="1" id="KW-0808">Transferase</keyword>
<dbReference type="EMBL" id="VFIY01000018">
    <property type="protein sequence ID" value="TPD57408.1"/>
    <property type="molecule type" value="Genomic_DNA"/>
</dbReference>
<accession>A0A501PB42</accession>
<dbReference type="PANTHER" id="PTHR12788:SF10">
    <property type="entry name" value="PROTEIN-TYROSINE SULFOTRANSFERASE"/>
    <property type="match status" value="1"/>
</dbReference>
<sequence>MTDNFIILVGAGRSGTTMMRKALAAHSDVATADFELNYLWCHGNVSLNHDMLDPDLHYTEQKGKYIREKLEENLRNTGKKKLIEKTVANVLRVSYVHKGLPEAKFIHIIRDGRGVTASAMKRWTTSYSGSYLFSKSRTIPITDLPVVAFRFFKNRIIGKLLSKGRARSWGPRWPGMEEDAKHMSLAALCAKQWKICVETGMEQCAKLPKSQFMEIRYEELVQNPVEKFTEIAKFLGISPDDPGFQDYIGSVITTTSLDKWKEELTDQDLEDFDKIAGPLLRRLGYSQE</sequence>
<dbReference type="Proteomes" id="UP000319148">
    <property type="component" value="Unassembled WGS sequence"/>
</dbReference>
<evidence type="ECO:0000313" key="3">
    <source>
        <dbReference type="Proteomes" id="UP000319148"/>
    </source>
</evidence>
<dbReference type="AlphaFoldDB" id="A0A501PB42"/>
<dbReference type="Pfam" id="PF13469">
    <property type="entry name" value="Sulfotransfer_3"/>
    <property type="match status" value="2"/>
</dbReference>
<dbReference type="GO" id="GO:0008476">
    <property type="term" value="F:protein-tyrosine sulfotransferase activity"/>
    <property type="evidence" value="ECO:0007669"/>
    <property type="project" value="InterPro"/>
</dbReference>
<proteinExistence type="predicted"/>
<dbReference type="PANTHER" id="PTHR12788">
    <property type="entry name" value="PROTEIN-TYROSINE SULFOTRANSFERASE 2"/>
    <property type="match status" value="1"/>
</dbReference>
<dbReference type="RefSeq" id="WP_139941723.1">
    <property type="nucleotide sequence ID" value="NZ_JBHSYP010000005.1"/>
</dbReference>
<gene>
    <name evidence="2" type="ORF">FIV46_14890</name>
</gene>
<dbReference type="InterPro" id="IPR027417">
    <property type="entry name" value="P-loop_NTPase"/>
</dbReference>
<evidence type="ECO:0000256" key="1">
    <source>
        <dbReference type="ARBA" id="ARBA00022679"/>
    </source>
</evidence>